<dbReference type="Proteomes" id="UP000253551">
    <property type="component" value="Unassembled WGS sequence"/>
</dbReference>
<reference evidence="1 2" key="1">
    <citation type="journal article" date="2018" name="G3 (Bethesda)">
        <title>Phylogenetic and Phylogenomic Definition of Rhizopus Species.</title>
        <authorList>
            <person name="Gryganskyi A.P."/>
            <person name="Golan J."/>
            <person name="Dolatabadi S."/>
            <person name="Mondo S."/>
            <person name="Robb S."/>
            <person name="Idnurm A."/>
            <person name="Muszewska A."/>
            <person name="Steczkiewicz K."/>
            <person name="Masonjones S."/>
            <person name="Liao H.L."/>
            <person name="Gajdeczka M.T."/>
            <person name="Anike F."/>
            <person name="Vuek A."/>
            <person name="Anishchenko I.M."/>
            <person name="Voigt K."/>
            <person name="de Hoog G.S."/>
            <person name="Smith M.E."/>
            <person name="Heitman J."/>
            <person name="Vilgalys R."/>
            <person name="Stajich J.E."/>
        </authorList>
    </citation>
    <scope>NUCLEOTIDE SEQUENCE [LARGE SCALE GENOMIC DNA]</scope>
    <source>
        <strain evidence="1 2">LSU 92-RS-03</strain>
    </source>
</reference>
<protein>
    <submittedName>
        <fullName evidence="1">Uncharacterized protein</fullName>
    </submittedName>
</protein>
<sequence>MTRISRVLFQHLELPELIFLFQSDQLLDVTYKAASSDKKNTNYMSASFTALVQAAGQEDVFEWQPEIHH</sequence>
<name>A0A367JNR0_RHIST</name>
<feature type="non-terminal residue" evidence="1">
    <location>
        <position position="69"/>
    </location>
</feature>
<proteinExistence type="predicted"/>
<gene>
    <name evidence="1" type="ORF">CU098_010429</name>
</gene>
<evidence type="ECO:0000313" key="2">
    <source>
        <dbReference type="Proteomes" id="UP000253551"/>
    </source>
</evidence>
<evidence type="ECO:0000313" key="1">
    <source>
        <dbReference type="EMBL" id="RCH91499.1"/>
    </source>
</evidence>
<accession>A0A367JNR0</accession>
<dbReference type="AlphaFoldDB" id="A0A367JNR0"/>
<comment type="caution">
    <text evidence="1">The sequence shown here is derived from an EMBL/GenBank/DDBJ whole genome shotgun (WGS) entry which is preliminary data.</text>
</comment>
<dbReference type="EMBL" id="PJQM01002983">
    <property type="protein sequence ID" value="RCH91499.1"/>
    <property type="molecule type" value="Genomic_DNA"/>
</dbReference>
<organism evidence="1 2">
    <name type="scientific">Rhizopus stolonifer</name>
    <name type="common">Rhizopus nigricans</name>
    <dbReference type="NCBI Taxonomy" id="4846"/>
    <lineage>
        <taxon>Eukaryota</taxon>
        <taxon>Fungi</taxon>
        <taxon>Fungi incertae sedis</taxon>
        <taxon>Mucoromycota</taxon>
        <taxon>Mucoromycotina</taxon>
        <taxon>Mucoromycetes</taxon>
        <taxon>Mucorales</taxon>
        <taxon>Mucorineae</taxon>
        <taxon>Rhizopodaceae</taxon>
        <taxon>Rhizopus</taxon>
    </lineage>
</organism>
<keyword evidence="2" id="KW-1185">Reference proteome</keyword>